<accession>A0A0K9PYS6</accession>
<evidence type="ECO:0000313" key="1">
    <source>
        <dbReference type="EMBL" id="KMZ73390.1"/>
    </source>
</evidence>
<dbReference type="SUPFAM" id="SSF53474">
    <property type="entry name" value="alpha/beta-Hydrolases"/>
    <property type="match status" value="1"/>
</dbReference>
<dbReference type="Gene3D" id="3.40.50.1820">
    <property type="entry name" value="alpha/beta hydrolase"/>
    <property type="match status" value="1"/>
</dbReference>
<dbReference type="Proteomes" id="UP000036987">
    <property type="component" value="Unassembled WGS sequence"/>
</dbReference>
<dbReference type="PANTHER" id="PTHR12277">
    <property type="entry name" value="ALPHA/BETA HYDROLASE DOMAIN-CONTAINING PROTEIN"/>
    <property type="match status" value="1"/>
</dbReference>
<comment type="caution">
    <text evidence="1">The sequence shown here is derived from an EMBL/GenBank/DDBJ whole genome shotgun (WGS) entry which is preliminary data.</text>
</comment>
<name>A0A0K9PYS6_ZOSMR</name>
<dbReference type="OMA" id="GENIYML"/>
<dbReference type="AlphaFoldDB" id="A0A0K9PYS6"/>
<dbReference type="InterPro" id="IPR029058">
    <property type="entry name" value="AB_hydrolase_fold"/>
</dbReference>
<dbReference type="PANTHER" id="PTHR12277:SF167">
    <property type="entry name" value="ALPHA_BETA-HYDROLASES SUPERFAMILY PROTEIN"/>
    <property type="match status" value="1"/>
</dbReference>
<keyword evidence="2" id="KW-1185">Reference proteome</keyword>
<gene>
    <name evidence="1" type="ORF">ZOSMA_14G01550</name>
</gene>
<reference evidence="2" key="1">
    <citation type="journal article" date="2016" name="Nature">
        <title>The genome of the seagrass Zostera marina reveals angiosperm adaptation to the sea.</title>
        <authorList>
            <person name="Olsen J.L."/>
            <person name="Rouze P."/>
            <person name="Verhelst B."/>
            <person name="Lin Y.-C."/>
            <person name="Bayer T."/>
            <person name="Collen J."/>
            <person name="Dattolo E."/>
            <person name="De Paoli E."/>
            <person name="Dittami S."/>
            <person name="Maumus F."/>
            <person name="Michel G."/>
            <person name="Kersting A."/>
            <person name="Lauritano C."/>
            <person name="Lohaus R."/>
            <person name="Toepel M."/>
            <person name="Tonon T."/>
            <person name="Vanneste K."/>
            <person name="Amirebrahimi M."/>
            <person name="Brakel J."/>
            <person name="Bostroem C."/>
            <person name="Chovatia M."/>
            <person name="Grimwood J."/>
            <person name="Jenkins J.W."/>
            <person name="Jueterbock A."/>
            <person name="Mraz A."/>
            <person name="Stam W.T."/>
            <person name="Tice H."/>
            <person name="Bornberg-Bauer E."/>
            <person name="Green P.J."/>
            <person name="Pearson G.A."/>
            <person name="Procaccini G."/>
            <person name="Duarte C.M."/>
            <person name="Schmutz J."/>
            <person name="Reusch T.B.H."/>
            <person name="Van de Peer Y."/>
        </authorList>
    </citation>
    <scope>NUCLEOTIDE SEQUENCE [LARGE SCALE GENOMIC DNA]</scope>
    <source>
        <strain evidence="2">cv. Finnish</strain>
    </source>
</reference>
<proteinExistence type="predicted"/>
<evidence type="ECO:0008006" key="3">
    <source>
        <dbReference type="Google" id="ProtNLM"/>
    </source>
</evidence>
<evidence type="ECO:0000313" key="2">
    <source>
        <dbReference type="Proteomes" id="UP000036987"/>
    </source>
</evidence>
<dbReference type="STRING" id="29655.A0A0K9PYS6"/>
<dbReference type="OrthoDB" id="446723at2759"/>
<dbReference type="EMBL" id="LFYR01000585">
    <property type="protein sequence ID" value="KMZ73390.1"/>
    <property type="molecule type" value="Genomic_DNA"/>
</dbReference>
<protein>
    <recommendedName>
        <fullName evidence="3">Serine aminopeptidase S33 domain-containing protein</fullName>
    </recommendedName>
</protein>
<sequence>MGNMTSTVAAKFAFFPPEPPSYDIFKDGSGDGKIYFSGVTGADKNLDVHLLDTKAGNKIVATFWRYPHARFTLLYSHGNAADLGQMVDLFIELRAHLRVNIMSYDYSGYGGSSGKPSELNTYSDIEAVYNCLKSDYGVVQEDLILYGQSVGSGPTLHLATRLPKLRSIVLHSAILSGIRVLYPVKMTFWFDIFKNVDKIRLVDCPVFVIHGTADEIVDWSHGKRLWELSKEKYEPLWIKGGGHCNLETYPEYIKQLRKFIVAMEKQQKESNSKKKVGMTVNNDVTEMKNNKCLRFGKK</sequence>
<organism evidence="1 2">
    <name type="scientific">Zostera marina</name>
    <name type="common">Eelgrass</name>
    <dbReference type="NCBI Taxonomy" id="29655"/>
    <lineage>
        <taxon>Eukaryota</taxon>
        <taxon>Viridiplantae</taxon>
        <taxon>Streptophyta</taxon>
        <taxon>Embryophyta</taxon>
        <taxon>Tracheophyta</taxon>
        <taxon>Spermatophyta</taxon>
        <taxon>Magnoliopsida</taxon>
        <taxon>Liliopsida</taxon>
        <taxon>Zosteraceae</taxon>
        <taxon>Zostera</taxon>
    </lineage>
</organism>